<dbReference type="Pfam" id="PF20213">
    <property type="entry name" value="DUF6573"/>
    <property type="match status" value="1"/>
</dbReference>
<comment type="caution">
    <text evidence="1">The sequence shown here is derived from an EMBL/GenBank/DDBJ whole genome shotgun (WGS) entry which is preliminary data.</text>
</comment>
<dbReference type="Proteomes" id="UP000003299">
    <property type="component" value="Unassembled WGS sequence"/>
</dbReference>
<name>F0BF22_9XANT</name>
<dbReference type="InterPro" id="IPR046480">
    <property type="entry name" value="DUF6573"/>
</dbReference>
<reference evidence="1 2" key="1">
    <citation type="journal article" date="2011" name="BMC Genomics">
        <title>Comparative genomics reveals diversity among xanthomonads infecting tomato and pepper.</title>
        <authorList>
            <person name="Potnis N."/>
            <person name="Krasileva K."/>
            <person name="Chow V."/>
            <person name="Almeida N.F."/>
            <person name="Patil P.B."/>
            <person name="Ryan R.P."/>
            <person name="Sharlach M."/>
            <person name="Behlau F."/>
            <person name="Dow J.M."/>
            <person name="Momol M.T."/>
            <person name="White F.F."/>
            <person name="Preston J.F."/>
            <person name="Vinatzer B.A."/>
            <person name="Koebnik R."/>
            <person name="Setubal J.C."/>
            <person name="Norman D.J."/>
            <person name="Staskawicz B.J."/>
            <person name="Jones J.B."/>
        </authorList>
    </citation>
    <scope>NUCLEOTIDE SEQUENCE [LARGE SCALE GENOMIC DNA]</scope>
    <source>
        <strain evidence="1 2">ATCC 35937</strain>
    </source>
</reference>
<sequence length="159" mass="17816">MRIGIMKVCQDIAHHTTTGDSHMFTASDIIHTHTHTHTHTRADLIEDGDLVDVSTLAREAGFKVPVAVTRAVWADCVAWSQDDTKRKRVPQDEEGRLWDVLFMARNFAARNAQGNRVPFALHRVPREGKGHQARIVTLHMHIGGDNGEPVITIMQPTED</sequence>
<organism evidence="1 2">
    <name type="scientific">Xanthomonas vesicatoria ATCC 35937</name>
    <dbReference type="NCBI Taxonomy" id="925775"/>
    <lineage>
        <taxon>Bacteria</taxon>
        <taxon>Pseudomonadati</taxon>
        <taxon>Pseudomonadota</taxon>
        <taxon>Gammaproteobacteria</taxon>
        <taxon>Lysobacterales</taxon>
        <taxon>Lysobacteraceae</taxon>
        <taxon>Xanthomonas</taxon>
    </lineage>
</organism>
<dbReference type="AlphaFoldDB" id="F0BF22"/>
<evidence type="ECO:0000313" key="2">
    <source>
        <dbReference type="Proteomes" id="UP000003299"/>
    </source>
</evidence>
<accession>F0BF22</accession>
<dbReference type="EMBL" id="AEQV01000096">
    <property type="protein sequence ID" value="EGD08925.1"/>
    <property type="molecule type" value="Genomic_DNA"/>
</dbReference>
<protein>
    <submittedName>
        <fullName evidence="1">Uncharacterized protein</fullName>
    </submittedName>
</protein>
<gene>
    <name evidence="1" type="ORF">XVE_2802</name>
</gene>
<proteinExistence type="predicted"/>
<evidence type="ECO:0000313" key="1">
    <source>
        <dbReference type="EMBL" id="EGD08925.1"/>
    </source>
</evidence>
<dbReference type="eggNOG" id="COG0610">
    <property type="taxonomic scope" value="Bacteria"/>
</dbReference>